<protein>
    <recommendedName>
        <fullName evidence="6">SHOCT domain-containing protein</fullName>
    </recommendedName>
</protein>
<dbReference type="Proteomes" id="UP000313231">
    <property type="component" value="Unassembled WGS sequence"/>
</dbReference>
<keyword evidence="3" id="KW-0967">Endosome</keyword>
<feature type="domain" description="SHOCT" evidence="6">
    <location>
        <begin position="45"/>
        <end position="64"/>
    </location>
</feature>
<keyword evidence="2" id="KW-0813">Transport</keyword>
<evidence type="ECO:0000256" key="1">
    <source>
        <dbReference type="ARBA" id="ARBA00004177"/>
    </source>
</evidence>
<keyword evidence="5" id="KW-0472">Membrane</keyword>
<dbReference type="InterPro" id="IPR037202">
    <property type="entry name" value="ESCRT_assembly_dom"/>
</dbReference>
<gene>
    <name evidence="7" type="ORF">FHP29_12535</name>
</gene>
<proteinExistence type="predicted"/>
<name>A0A5C4VV42_9ACTN</name>
<dbReference type="RefSeq" id="WP_139623177.1">
    <property type="nucleotide sequence ID" value="NZ_VDMP01000024.1"/>
</dbReference>
<evidence type="ECO:0000313" key="8">
    <source>
        <dbReference type="Proteomes" id="UP000313231"/>
    </source>
</evidence>
<organism evidence="7 8">
    <name type="scientific">Nocardioides albidus</name>
    <dbReference type="NCBI Taxonomy" id="1517589"/>
    <lineage>
        <taxon>Bacteria</taxon>
        <taxon>Bacillati</taxon>
        <taxon>Actinomycetota</taxon>
        <taxon>Actinomycetes</taxon>
        <taxon>Propionibacteriales</taxon>
        <taxon>Nocardioidaceae</taxon>
        <taxon>Nocardioides</taxon>
    </lineage>
</organism>
<comment type="subcellular location">
    <subcellularLocation>
        <location evidence="1">Endosome</location>
    </subcellularLocation>
</comment>
<evidence type="ECO:0000256" key="3">
    <source>
        <dbReference type="ARBA" id="ARBA00022753"/>
    </source>
</evidence>
<evidence type="ECO:0000256" key="4">
    <source>
        <dbReference type="ARBA" id="ARBA00022927"/>
    </source>
</evidence>
<comment type="caution">
    <text evidence="7">The sequence shown here is derived from an EMBL/GenBank/DDBJ whole genome shotgun (WGS) entry which is preliminary data.</text>
</comment>
<keyword evidence="8" id="KW-1185">Reference proteome</keyword>
<dbReference type="SUPFAM" id="SSF140111">
    <property type="entry name" value="Endosomal sorting complex assembly domain"/>
    <property type="match status" value="1"/>
</dbReference>
<evidence type="ECO:0000259" key="6">
    <source>
        <dbReference type="Pfam" id="PF09851"/>
    </source>
</evidence>
<dbReference type="GO" id="GO:0015031">
    <property type="term" value="P:protein transport"/>
    <property type="evidence" value="ECO:0007669"/>
    <property type="project" value="UniProtKB-KW"/>
</dbReference>
<accession>A0A5C4VV42</accession>
<feature type="transmembrane region" description="Helical" evidence="5">
    <location>
        <begin position="12"/>
        <end position="34"/>
    </location>
</feature>
<dbReference type="Pfam" id="PF09851">
    <property type="entry name" value="SHOCT"/>
    <property type="match status" value="1"/>
</dbReference>
<keyword evidence="5" id="KW-1133">Transmembrane helix</keyword>
<sequence length="81" mass="9352">MMLDNGHDYFGWPGMTLVMLLSWGLVGAAVYLGARWLGRERASSDPLEILDERLARGEIDLEEYVRLWQAIADRRSMTRPR</sequence>
<keyword evidence="5" id="KW-0812">Transmembrane</keyword>
<reference evidence="7 8" key="1">
    <citation type="journal article" date="2016" name="Int. J. Syst. Evol. Microbiol.">
        <title>Nocardioides albidus sp. nov., an actinobacterium isolated from garden soil.</title>
        <authorList>
            <person name="Singh H."/>
            <person name="Du J."/>
            <person name="Trinh H."/>
            <person name="Won K."/>
            <person name="Yang J.E."/>
            <person name="Yin C."/>
            <person name="Kook M."/>
            <person name="Yi T.H."/>
        </authorList>
    </citation>
    <scope>NUCLEOTIDE SEQUENCE [LARGE SCALE GENOMIC DNA]</scope>
    <source>
        <strain evidence="7 8">CCTCC AB 2015297</strain>
    </source>
</reference>
<dbReference type="OrthoDB" id="3748887at2"/>
<dbReference type="EMBL" id="VDMP01000024">
    <property type="protein sequence ID" value="TNM39687.1"/>
    <property type="molecule type" value="Genomic_DNA"/>
</dbReference>
<evidence type="ECO:0000256" key="5">
    <source>
        <dbReference type="SAM" id="Phobius"/>
    </source>
</evidence>
<dbReference type="InterPro" id="IPR018649">
    <property type="entry name" value="SHOCT"/>
</dbReference>
<evidence type="ECO:0000256" key="2">
    <source>
        <dbReference type="ARBA" id="ARBA00022448"/>
    </source>
</evidence>
<dbReference type="AlphaFoldDB" id="A0A5C4VV42"/>
<keyword evidence="4" id="KW-0653">Protein transport</keyword>
<evidence type="ECO:0000313" key="7">
    <source>
        <dbReference type="EMBL" id="TNM39687.1"/>
    </source>
</evidence>